<dbReference type="AlphaFoldDB" id="A0A4C2A5X5"/>
<accession>A0A4C2A5X5</accession>
<dbReference type="EMBL" id="BGZK01002732">
    <property type="protein sequence ID" value="GBP96096.1"/>
    <property type="molecule type" value="Genomic_DNA"/>
</dbReference>
<dbReference type="OrthoDB" id="6625421at2759"/>
<comment type="caution">
    <text evidence="1">The sequence shown here is derived from an EMBL/GenBank/DDBJ whole genome shotgun (WGS) entry which is preliminary data.</text>
</comment>
<evidence type="ECO:0000313" key="2">
    <source>
        <dbReference type="Proteomes" id="UP000299102"/>
    </source>
</evidence>
<organism evidence="1 2">
    <name type="scientific">Eumeta variegata</name>
    <name type="common">Bagworm moth</name>
    <name type="synonym">Eumeta japonica</name>
    <dbReference type="NCBI Taxonomy" id="151549"/>
    <lineage>
        <taxon>Eukaryota</taxon>
        <taxon>Metazoa</taxon>
        <taxon>Ecdysozoa</taxon>
        <taxon>Arthropoda</taxon>
        <taxon>Hexapoda</taxon>
        <taxon>Insecta</taxon>
        <taxon>Pterygota</taxon>
        <taxon>Neoptera</taxon>
        <taxon>Endopterygota</taxon>
        <taxon>Lepidoptera</taxon>
        <taxon>Glossata</taxon>
        <taxon>Ditrysia</taxon>
        <taxon>Tineoidea</taxon>
        <taxon>Psychidae</taxon>
        <taxon>Oiketicinae</taxon>
        <taxon>Eumeta</taxon>
    </lineage>
</organism>
<sequence>MTKPSTRVLCGSGRRINAGMLRWFGHLERINASRPTRRIYRANLCGGKVGKGRLRKSYAEQIGGILKKLAKCVLDNAHCGVP</sequence>
<protein>
    <submittedName>
        <fullName evidence="1">Uncharacterized protein</fullName>
    </submittedName>
</protein>
<proteinExistence type="predicted"/>
<name>A0A4C2A5X5_EUMVA</name>
<keyword evidence="2" id="KW-1185">Reference proteome</keyword>
<gene>
    <name evidence="1" type="ORF">EVAR_68681_1</name>
</gene>
<reference evidence="1 2" key="1">
    <citation type="journal article" date="2019" name="Commun. Biol.">
        <title>The bagworm genome reveals a unique fibroin gene that provides high tensile strength.</title>
        <authorList>
            <person name="Kono N."/>
            <person name="Nakamura H."/>
            <person name="Ohtoshi R."/>
            <person name="Tomita M."/>
            <person name="Numata K."/>
            <person name="Arakawa K."/>
        </authorList>
    </citation>
    <scope>NUCLEOTIDE SEQUENCE [LARGE SCALE GENOMIC DNA]</scope>
</reference>
<dbReference type="Proteomes" id="UP000299102">
    <property type="component" value="Unassembled WGS sequence"/>
</dbReference>
<evidence type="ECO:0000313" key="1">
    <source>
        <dbReference type="EMBL" id="GBP96096.1"/>
    </source>
</evidence>